<keyword evidence="7" id="KW-1133">Transmembrane helix</keyword>
<evidence type="ECO:0000313" key="11">
    <source>
        <dbReference type="WBParaSite" id="BXY_1321500.1"/>
    </source>
</evidence>
<proteinExistence type="inferred from homology"/>
<evidence type="ECO:0000256" key="9">
    <source>
        <dbReference type="ARBA" id="ARBA00023136"/>
    </source>
</evidence>
<evidence type="ECO:0000256" key="6">
    <source>
        <dbReference type="ARBA" id="ARBA00022968"/>
    </source>
</evidence>
<name>A0A1I7SJJ1_BURXY</name>
<keyword evidence="9" id="KW-0472">Membrane</keyword>
<comment type="similarity">
    <text evidence="2">Belongs to the glycosyltransferase 31 family.</text>
</comment>
<keyword evidence="3" id="KW-0328">Glycosyltransferase</keyword>
<evidence type="ECO:0000256" key="3">
    <source>
        <dbReference type="ARBA" id="ARBA00022676"/>
    </source>
</evidence>
<dbReference type="Pfam" id="PF01762">
    <property type="entry name" value="Galactosyl_T"/>
    <property type="match status" value="1"/>
</dbReference>
<keyword evidence="6" id="KW-0735">Signal-anchor</keyword>
<dbReference type="AlphaFoldDB" id="A0A1I7SJJ1"/>
<evidence type="ECO:0000313" key="10">
    <source>
        <dbReference type="Proteomes" id="UP000095284"/>
    </source>
</evidence>
<sequence>MGRSGQAGPGLFQICSGPAQPDCHLYFYVSEAEYPDKKYPHVCSGPAYLMTNEAVWKILKTIPSLKFFKFEDILISGTARQKSNIQLISSMIVDGNSATH</sequence>
<keyword evidence="4" id="KW-0808">Transferase</keyword>
<evidence type="ECO:0000256" key="7">
    <source>
        <dbReference type="ARBA" id="ARBA00022989"/>
    </source>
</evidence>
<keyword evidence="8" id="KW-0333">Golgi apparatus</keyword>
<dbReference type="InterPro" id="IPR002659">
    <property type="entry name" value="Glyco_trans_31"/>
</dbReference>
<comment type="subcellular location">
    <subcellularLocation>
        <location evidence="1">Golgi apparatus membrane</location>
        <topology evidence="1">Single-pass type II membrane protein</topology>
    </subcellularLocation>
</comment>
<reference evidence="11" key="1">
    <citation type="submission" date="2016-11" db="UniProtKB">
        <authorList>
            <consortium name="WormBaseParasite"/>
        </authorList>
    </citation>
    <scope>IDENTIFICATION</scope>
</reference>
<evidence type="ECO:0000256" key="8">
    <source>
        <dbReference type="ARBA" id="ARBA00023034"/>
    </source>
</evidence>
<dbReference type="GO" id="GO:0000139">
    <property type="term" value="C:Golgi membrane"/>
    <property type="evidence" value="ECO:0007669"/>
    <property type="project" value="UniProtKB-SubCell"/>
</dbReference>
<dbReference type="Proteomes" id="UP000095284">
    <property type="component" value="Unplaced"/>
</dbReference>
<keyword evidence="5" id="KW-0812">Transmembrane</keyword>
<accession>A0A1I7SJJ1</accession>
<protein>
    <submittedName>
        <fullName evidence="11">Hexosyltransferase</fullName>
    </submittedName>
</protein>
<evidence type="ECO:0000256" key="2">
    <source>
        <dbReference type="ARBA" id="ARBA00008661"/>
    </source>
</evidence>
<dbReference type="WBParaSite" id="BXY_1321500.1">
    <property type="protein sequence ID" value="BXY_1321500.1"/>
    <property type="gene ID" value="BXY_1321500"/>
</dbReference>
<evidence type="ECO:0000256" key="1">
    <source>
        <dbReference type="ARBA" id="ARBA00004323"/>
    </source>
</evidence>
<organism evidence="10 11">
    <name type="scientific">Bursaphelenchus xylophilus</name>
    <name type="common">Pinewood nematode worm</name>
    <name type="synonym">Aphelenchoides xylophilus</name>
    <dbReference type="NCBI Taxonomy" id="6326"/>
    <lineage>
        <taxon>Eukaryota</taxon>
        <taxon>Metazoa</taxon>
        <taxon>Ecdysozoa</taxon>
        <taxon>Nematoda</taxon>
        <taxon>Chromadorea</taxon>
        <taxon>Rhabditida</taxon>
        <taxon>Tylenchina</taxon>
        <taxon>Tylenchomorpha</taxon>
        <taxon>Aphelenchoidea</taxon>
        <taxon>Aphelenchoididae</taxon>
        <taxon>Bursaphelenchus</taxon>
    </lineage>
</organism>
<dbReference type="GO" id="GO:0016758">
    <property type="term" value="F:hexosyltransferase activity"/>
    <property type="evidence" value="ECO:0007669"/>
    <property type="project" value="InterPro"/>
</dbReference>
<evidence type="ECO:0000256" key="5">
    <source>
        <dbReference type="ARBA" id="ARBA00022692"/>
    </source>
</evidence>
<evidence type="ECO:0000256" key="4">
    <source>
        <dbReference type="ARBA" id="ARBA00022679"/>
    </source>
</evidence>